<evidence type="ECO:0000256" key="8">
    <source>
        <dbReference type="ARBA" id="ARBA00023077"/>
    </source>
</evidence>
<dbReference type="PANTHER" id="PTHR32552">
    <property type="entry name" value="FERRICHROME IRON RECEPTOR-RELATED"/>
    <property type="match status" value="1"/>
</dbReference>
<keyword evidence="3" id="KW-1134">Transmembrane beta strand</keyword>
<keyword evidence="5" id="KW-0812">Transmembrane</keyword>
<keyword evidence="8" id="KW-0798">TonB box</keyword>
<keyword evidence="4" id="KW-0410">Iron transport</keyword>
<comment type="subcellular location">
    <subcellularLocation>
        <location evidence="1">Cell outer membrane</location>
        <topology evidence="1">Multi-pass membrane protein</topology>
    </subcellularLocation>
</comment>
<evidence type="ECO:0000256" key="10">
    <source>
        <dbReference type="ARBA" id="ARBA00023237"/>
    </source>
</evidence>
<dbReference type="GO" id="GO:0009279">
    <property type="term" value="C:cell outer membrane"/>
    <property type="evidence" value="ECO:0007669"/>
    <property type="project" value="UniProtKB-SubCell"/>
</dbReference>
<keyword evidence="6" id="KW-0408">Iron</keyword>
<keyword evidence="7" id="KW-0406">Ion transport</keyword>
<evidence type="ECO:0000256" key="1">
    <source>
        <dbReference type="ARBA" id="ARBA00004571"/>
    </source>
</evidence>
<dbReference type="PANTHER" id="PTHR32552:SF81">
    <property type="entry name" value="TONB-DEPENDENT OUTER MEMBRANE RECEPTOR"/>
    <property type="match status" value="1"/>
</dbReference>
<name>A0A974S8E3_9CAUL</name>
<dbReference type="EMBL" id="CP068570">
    <property type="protein sequence ID" value="QQZ49681.1"/>
    <property type="molecule type" value="Genomic_DNA"/>
</dbReference>
<keyword evidence="12" id="KW-0675">Receptor</keyword>
<protein>
    <submittedName>
        <fullName evidence="12">TonB-dependent receptor</fullName>
    </submittedName>
</protein>
<reference evidence="12" key="1">
    <citation type="submission" date="2021-01" db="EMBL/GenBank/DDBJ databases">
        <title>Genome sequence of Phenylobacterium sp. 20VBR1 isolated from a valley glaceir, Ny-Alesund, Svalbard.</title>
        <authorList>
            <person name="Thomas F.A."/>
            <person name="Krishnan K.P."/>
            <person name="Sinha R.K."/>
        </authorList>
    </citation>
    <scope>NUCLEOTIDE SEQUENCE</scope>
    <source>
        <strain evidence="12">20VBR1</strain>
    </source>
</reference>
<evidence type="ECO:0000256" key="6">
    <source>
        <dbReference type="ARBA" id="ARBA00023004"/>
    </source>
</evidence>
<evidence type="ECO:0000256" key="5">
    <source>
        <dbReference type="ARBA" id="ARBA00022692"/>
    </source>
</evidence>
<dbReference type="Pfam" id="PF00593">
    <property type="entry name" value="TonB_dep_Rec_b-barrel"/>
    <property type="match status" value="1"/>
</dbReference>
<evidence type="ECO:0000256" key="7">
    <source>
        <dbReference type="ARBA" id="ARBA00023065"/>
    </source>
</evidence>
<accession>A0A974S8E3</accession>
<evidence type="ECO:0000313" key="12">
    <source>
        <dbReference type="EMBL" id="QQZ49681.1"/>
    </source>
</evidence>
<evidence type="ECO:0000256" key="3">
    <source>
        <dbReference type="ARBA" id="ARBA00022452"/>
    </source>
</evidence>
<keyword evidence="9" id="KW-0472">Membrane</keyword>
<dbReference type="SUPFAM" id="SSF56935">
    <property type="entry name" value="Porins"/>
    <property type="match status" value="1"/>
</dbReference>
<dbReference type="GO" id="GO:0006826">
    <property type="term" value="P:iron ion transport"/>
    <property type="evidence" value="ECO:0007669"/>
    <property type="project" value="UniProtKB-KW"/>
</dbReference>
<evidence type="ECO:0000259" key="11">
    <source>
        <dbReference type="Pfam" id="PF00593"/>
    </source>
</evidence>
<organism evidence="12">
    <name type="scientific">Phenylobacterium glaciei</name>
    <dbReference type="NCBI Taxonomy" id="2803784"/>
    <lineage>
        <taxon>Bacteria</taxon>
        <taxon>Pseudomonadati</taxon>
        <taxon>Pseudomonadota</taxon>
        <taxon>Alphaproteobacteria</taxon>
        <taxon>Caulobacterales</taxon>
        <taxon>Caulobacteraceae</taxon>
        <taxon>Phenylobacterium</taxon>
    </lineage>
</organism>
<dbReference type="InterPro" id="IPR039426">
    <property type="entry name" value="TonB-dep_rcpt-like"/>
</dbReference>
<evidence type="ECO:0000256" key="9">
    <source>
        <dbReference type="ARBA" id="ARBA00023136"/>
    </source>
</evidence>
<keyword evidence="10" id="KW-0998">Cell outer membrane</keyword>
<dbReference type="InterPro" id="IPR000531">
    <property type="entry name" value="Beta-barrel_TonB"/>
</dbReference>
<dbReference type="AlphaFoldDB" id="A0A974S8E3"/>
<evidence type="ECO:0000256" key="2">
    <source>
        <dbReference type="ARBA" id="ARBA00022448"/>
    </source>
</evidence>
<proteinExistence type="predicted"/>
<sequence length="114" mass="12521">MTGTLGAQWEPDTDTMAYARYSRGYKAFGLSAGGGLVAPYADPEFVDSIEVGLKKNFATLQINAAIYHYKYTDLQAPVTVRVGATNVTQFINVPESRSQGVELDAIWRRPKRCG</sequence>
<feature type="domain" description="TonB-dependent receptor-like beta-barrel" evidence="11">
    <location>
        <begin position="3"/>
        <end position="105"/>
    </location>
</feature>
<evidence type="ECO:0000256" key="4">
    <source>
        <dbReference type="ARBA" id="ARBA00022496"/>
    </source>
</evidence>
<keyword evidence="2" id="KW-0813">Transport</keyword>
<dbReference type="Gene3D" id="2.40.170.20">
    <property type="entry name" value="TonB-dependent receptor, beta-barrel domain"/>
    <property type="match status" value="1"/>
</dbReference>
<dbReference type="InterPro" id="IPR036942">
    <property type="entry name" value="Beta-barrel_TonB_sf"/>
</dbReference>
<gene>
    <name evidence="12" type="ORF">JKL49_22900</name>
</gene>